<dbReference type="GO" id="GO:0005506">
    <property type="term" value="F:iron ion binding"/>
    <property type="evidence" value="ECO:0007669"/>
    <property type="project" value="InterPro"/>
</dbReference>
<dbReference type="SUPFAM" id="SSF48264">
    <property type="entry name" value="Cytochrome P450"/>
    <property type="match status" value="1"/>
</dbReference>
<dbReference type="GO" id="GO:0020037">
    <property type="term" value="F:heme binding"/>
    <property type="evidence" value="ECO:0007669"/>
    <property type="project" value="InterPro"/>
</dbReference>
<dbReference type="AlphaFoldDB" id="A0A072PKU6"/>
<dbReference type="EMBL" id="AMGV01000006">
    <property type="protein sequence ID" value="KEF56140.1"/>
    <property type="molecule type" value="Genomic_DNA"/>
</dbReference>
<evidence type="ECO:0000313" key="2">
    <source>
        <dbReference type="EMBL" id="KEF56140.1"/>
    </source>
</evidence>
<sequence>MAMWLFTTLTLLSSSAGTSHEAWTTRSDRSQAPLLADTAEIKTISDAGNGPHKTAFYPIIAAQYEGKPVMNLFATRGEEYHSRDNRSVVHTYSMATLSHLEFKIDHVSRLFIRILRERFAETGHVVDLGKWLQWYAFDVIRNLTLSRTFGFLEEQRDVDNTTAAISGFMAYASTISQIAWLPLLLVLLPDIEKFNPAVMFAGKALKDVQDQEFDTAEVGHDDCLTRFRKVAKSGSRGGLQGGPFGASDVVNHTSSDVLAEGIQQSLHFGRSFMAYARIPWHMPNYRKRLTSMIQKTSYPIQSLK</sequence>
<reference evidence="2 3" key="1">
    <citation type="submission" date="2013-03" db="EMBL/GenBank/DDBJ databases">
        <title>The Genome Sequence of Exophiala aquamarina CBS 119918.</title>
        <authorList>
            <consortium name="The Broad Institute Genomics Platform"/>
            <person name="Cuomo C."/>
            <person name="de Hoog S."/>
            <person name="Gorbushina A."/>
            <person name="Walker B."/>
            <person name="Young S.K."/>
            <person name="Zeng Q."/>
            <person name="Gargeya S."/>
            <person name="Fitzgerald M."/>
            <person name="Haas B."/>
            <person name="Abouelleil A."/>
            <person name="Allen A.W."/>
            <person name="Alvarado L."/>
            <person name="Arachchi H.M."/>
            <person name="Berlin A.M."/>
            <person name="Chapman S.B."/>
            <person name="Gainer-Dewar J."/>
            <person name="Goldberg J."/>
            <person name="Griggs A."/>
            <person name="Gujja S."/>
            <person name="Hansen M."/>
            <person name="Howarth C."/>
            <person name="Imamovic A."/>
            <person name="Ireland A."/>
            <person name="Larimer J."/>
            <person name="McCowan C."/>
            <person name="Murphy C."/>
            <person name="Pearson M."/>
            <person name="Poon T.W."/>
            <person name="Priest M."/>
            <person name="Roberts A."/>
            <person name="Saif S."/>
            <person name="Shea T."/>
            <person name="Sisk P."/>
            <person name="Sykes S."/>
            <person name="Wortman J."/>
            <person name="Nusbaum C."/>
            <person name="Birren B."/>
        </authorList>
    </citation>
    <scope>NUCLEOTIDE SEQUENCE [LARGE SCALE GENOMIC DNA]</scope>
    <source>
        <strain evidence="2 3">CBS 119918</strain>
    </source>
</reference>
<organism evidence="2 3">
    <name type="scientific">Exophiala aquamarina CBS 119918</name>
    <dbReference type="NCBI Taxonomy" id="1182545"/>
    <lineage>
        <taxon>Eukaryota</taxon>
        <taxon>Fungi</taxon>
        <taxon>Dikarya</taxon>
        <taxon>Ascomycota</taxon>
        <taxon>Pezizomycotina</taxon>
        <taxon>Eurotiomycetes</taxon>
        <taxon>Chaetothyriomycetidae</taxon>
        <taxon>Chaetothyriales</taxon>
        <taxon>Herpotrichiellaceae</taxon>
        <taxon>Exophiala</taxon>
    </lineage>
</organism>
<comment type="caution">
    <text evidence="2">The sequence shown here is derived from an EMBL/GenBank/DDBJ whole genome shotgun (WGS) entry which is preliminary data.</text>
</comment>
<evidence type="ECO:0000256" key="1">
    <source>
        <dbReference type="SAM" id="SignalP"/>
    </source>
</evidence>
<keyword evidence="1" id="KW-0732">Signal</keyword>
<dbReference type="GO" id="GO:0016705">
    <property type="term" value="F:oxidoreductase activity, acting on paired donors, with incorporation or reduction of molecular oxygen"/>
    <property type="evidence" value="ECO:0007669"/>
    <property type="project" value="InterPro"/>
</dbReference>
<dbReference type="Proteomes" id="UP000027920">
    <property type="component" value="Unassembled WGS sequence"/>
</dbReference>
<feature type="chain" id="PRO_5001683546" evidence="1">
    <location>
        <begin position="18"/>
        <end position="304"/>
    </location>
</feature>
<gene>
    <name evidence="2" type="ORF">A1O9_07721</name>
</gene>
<dbReference type="OrthoDB" id="3934656at2759"/>
<feature type="signal peptide" evidence="1">
    <location>
        <begin position="1"/>
        <end position="17"/>
    </location>
</feature>
<keyword evidence="3" id="KW-1185">Reference proteome</keyword>
<name>A0A072PKU6_9EURO</name>
<proteinExistence type="predicted"/>
<dbReference type="InterPro" id="IPR036396">
    <property type="entry name" value="Cyt_P450_sf"/>
</dbReference>
<dbReference type="VEuPathDB" id="FungiDB:A1O9_07721"/>
<dbReference type="Gene3D" id="1.10.630.10">
    <property type="entry name" value="Cytochrome P450"/>
    <property type="match status" value="1"/>
</dbReference>
<protein>
    <submittedName>
        <fullName evidence="2">Uncharacterized protein</fullName>
    </submittedName>
</protein>
<accession>A0A072PKU6</accession>
<dbReference type="STRING" id="1182545.A0A072PKU6"/>
<dbReference type="RefSeq" id="XP_013258730.1">
    <property type="nucleotide sequence ID" value="XM_013403276.1"/>
</dbReference>
<dbReference type="HOGENOM" id="CLU_915367_0_0_1"/>
<dbReference type="GeneID" id="25282634"/>
<dbReference type="GO" id="GO:0004497">
    <property type="term" value="F:monooxygenase activity"/>
    <property type="evidence" value="ECO:0007669"/>
    <property type="project" value="InterPro"/>
</dbReference>
<evidence type="ECO:0000313" key="3">
    <source>
        <dbReference type="Proteomes" id="UP000027920"/>
    </source>
</evidence>